<evidence type="ECO:0000313" key="2">
    <source>
        <dbReference type="Proteomes" id="UP000004995"/>
    </source>
</evidence>
<dbReference type="Gramene" id="KQL09996">
    <property type="protein sequence ID" value="KQL09996"/>
    <property type="gene ID" value="SETIT_009037mg"/>
</dbReference>
<name>K3Y499_SETIT</name>
<dbReference type="AlphaFoldDB" id="K3Y499"/>
<organism evidence="1 2">
    <name type="scientific">Setaria italica</name>
    <name type="common">Foxtail millet</name>
    <name type="synonym">Panicum italicum</name>
    <dbReference type="NCBI Taxonomy" id="4555"/>
    <lineage>
        <taxon>Eukaryota</taxon>
        <taxon>Viridiplantae</taxon>
        <taxon>Streptophyta</taxon>
        <taxon>Embryophyta</taxon>
        <taxon>Tracheophyta</taxon>
        <taxon>Spermatophyta</taxon>
        <taxon>Magnoliopsida</taxon>
        <taxon>Liliopsida</taxon>
        <taxon>Poales</taxon>
        <taxon>Poaceae</taxon>
        <taxon>PACMAD clade</taxon>
        <taxon>Panicoideae</taxon>
        <taxon>Panicodae</taxon>
        <taxon>Paniceae</taxon>
        <taxon>Cenchrinae</taxon>
        <taxon>Setaria</taxon>
    </lineage>
</organism>
<reference evidence="2" key="1">
    <citation type="journal article" date="2012" name="Nat. Biotechnol.">
        <title>Reference genome sequence of the model plant Setaria.</title>
        <authorList>
            <person name="Bennetzen J.L."/>
            <person name="Schmutz J."/>
            <person name="Wang H."/>
            <person name="Percifield R."/>
            <person name="Hawkins J."/>
            <person name="Pontaroli A.C."/>
            <person name="Estep M."/>
            <person name="Feng L."/>
            <person name="Vaughn J.N."/>
            <person name="Grimwood J."/>
            <person name="Jenkins J."/>
            <person name="Barry K."/>
            <person name="Lindquist E."/>
            <person name="Hellsten U."/>
            <person name="Deshpande S."/>
            <person name="Wang X."/>
            <person name="Wu X."/>
            <person name="Mitros T."/>
            <person name="Triplett J."/>
            <person name="Yang X."/>
            <person name="Ye C.Y."/>
            <person name="Mauro-Herrera M."/>
            <person name="Wang L."/>
            <person name="Li P."/>
            <person name="Sharma M."/>
            <person name="Sharma R."/>
            <person name="Ronald P.C."/>
            <person name="Panaud O."/>
            <person name="Kellogg E.A."/>
            <person name="Brutnell T.P."/>
            <person name="Doust A.N."/>
            <person name="Tuskan G.A."/>
            <person name="Rokhsar D."/>
            <person name="Devos K.M."/>
        </authorList>
    </citation>
    <scope>NUCLEOTIDE SEQUENCE [LARGE SCALE GENOMIC DNA]</scope>
    <source>
        <strain evidence="2">cv. Yugu1</strain>
    </source>
</reference>
<dbReference type="Proteomes" id="UP000004995">
    <property type="component" value="Unassembled WGS sequence"/>
</dbReference>
<proteinExistence type="predicted"/>
<dbReference type="HOGENOM" id="CLU_3360581_0_0_1"/>
<protein>
    <submittedName>
        <fullName evidence="1">Uncharacterized protein</fullName>
    </submittedName>
</protein>
<evidence type="ECO:0000313" key="1">
    <source>
        <dbReference type="EnsemblPlants" id="KQL09996"/>
    </source>
</evidence>
<accession>K3Y499</accession>
<sequence length="36" mass="3948">MVQGAGSCSIFQVLWVVLQHGGRRIWLDFSLMGSPA</sequence>
<dbReference type="InParanoid" id="K3Y499"/>
<dbReference type="EMBL" id="AGNK02002301">
    <property type="status" value="NOT_ANNOTATED_CDS"/>
    <property type="molecule type" value="Genomic_DNA"/>
</dbReference>
<reference evidence="1" key="2">
    <citation type="submission" date="2018-08" db="UniProtKB">
        <authorList>
            <consortium name="EnsemblPlants"/>
        </authorList>
    </citation>
    <scope>IDENTIFICATION</scope>
    <source>
        <strain evidence="1">Yugu1</strain>
    </source>
</reference>
<keyword evidence="2" id="KW-1185">Reference proteome</keyword>
<dbReference type="EnsemblPlants" id="KQL09996">
    <property type="protein sequence ID" value="KQL09996"/>
    <property type="gene ID" value="SETIT_009037mg"/>
</dbReference>